<dbReference type="InParanoid" id="A0A0C3BAA6"/>
<accession>A0A0C3BAA6</accession>
<gene>
    <name evidence="1" type="ORF">PILCRDRAFT_819442</name>
</gene>
<dbReference type="AlphaFoldDB" id="A0A0C3BAA6"/>
<dbReference type="HOGENOM" id="CLU_2997247_0_0_1"/>
<dbReference type="EMBL" id="KN832991">
    <property type="protein sequence ID" value="KIM83208.1"/>
    <property type="molecule type" value="Genomic_DNA"/>
</dbReference>
<evidence type="ECO:0000313" key="2">
    <source>
        <dbReference type="Proteomes" id="UP000054166"/>
    </source>
</evidence>
<name>A0A0C3BAA6_PILCF</name>
<proteinExistence type="predicted"/>
<evidence type="ECO:0000313" key="1">
    <source>
        <dbReference type="EMBL" id="KIM83208.1"/>
    </source>
</evidence>
<reference evidence="1 2" key="1">
    <citation type="submission" date="2014-04" db="EMBL/GenBank/DDBJ databases">
        <authorList>
            <consortium name="DOE Joint Genome Institute"/>
            <person name="Kuo A."/>
            <person name="Tarkka M."/>
            <person name="Buscot F."/>
            <person name="Kohler A."/>
            <person name="Nagy L.G."/>
            <person name="Floudas D."/>
            <person name="Copeland A."/>
            <person name="Barry K.W."/>
            <person name="Cichocki N."/>
            <person name="Veneault-Fourrey C."/>
            <person name="LaButti K."/>
            <person name="Lindquist E.A."/>
            <person name="Lipzen A."/>
            <person name="Lundell T."/>
            <person name="Morin E."/>
            <person name="Murat C."/>
            <person name="Sun H."/>
            <person name="Tunlid A."/>
            <person name="Henrissat B."/>
            <person name="Grigoriev I.V."/>
            <person name="Hibbett D.S."/>
            <person name="Martin F."/>
            <person name="Nordberg H.P."/>
            <person name="Cantor M.N."/>
            <person name="Hua S.X."/>
        </authorList>
    </citation>
    <scope>NUCLEOTIDE SEQUENCE [LARGE SCALE GENOMIC DNA]</scope>
    <source>
        <strain evidence="1 2">F 1598</strain>
    </source>
</reference>
<dbReference type="Proteomes" id="UP000054166">
    <property type="component" value="Unassembled WGS sequence"/>
</dbReference>
<protein>
    <submittedName>
        <fullName evidence="1">Uncharacterized protein</fullName>
    </submittedName>
</protein>
<sequence length="57" mass="6383">MNWSNIRIFFRSKDHRLSRTSLGKKGERDDDDIAILPLEAHMDASGSDASAVGPWPN</sequence>
<reference evidence="2" key="2">
    <citation type="submission" date="2015-01" db="EMBL/GenBank/DDBJ databases">
        <title>Evolutionary Origins and Diversification of the Mycorrhizal Mutualists.</title>
        <authorList>
            <consortium name="DOE Joint Genome Institute"/>
            <consortium name="Mycorrhizal Genomics Consortium"/>
            <person name="Kohler A."/>
            <person name="Kuo A."/>
            <person name="Nagy L.G."/>
            <person name="Floudas D."/>
            <person name="Copeland A."/>
            <person name="Barry K.W."/>
            <person name="Cichocki N."/>
            <person name="Veneault-Fourrey C."/>
            <person name="LaButti K."/>
            <person name="Lindquist E.A."/>
            <person name="Lipzen A."/>
            <person name="Lundell T."/>
            <person name="Morin E."/>
            <person name="Murat C."/>
            <person name="Riley R."/>
            <person name="Ohm R."/>
            <person name="Sun H."/>
            <person name="Tunlid A."/>
            <person name="Henrissat B."/>
            <person name="Grigoriev I.V."/>
            <person name="Hibbett D.S."/>
            <person name="Martin F."/>
        </authorList>
    </citation>
    <scope>NUCLEOTIDE SEQUENCE [LARGE SCALE GENOMIC DNA]</scope>
    <source>
        <strain evidence="2">F 1598</strain>
    </source>
</reference>
<keyword evidence="2" id="KW-1185">Reference proteome</keyword>
<organism evidence="1 2">
    <name type="scientific">Piloderma croceum (strain F 1598)</name>
    <dbReference type="NCBI Taxonomy" id="765440"/>
    <lineage>
        <taxon>Eukaryota</taxon>
        <taxon>Fungi</taxon>
        <taxon>Dikarya</taxon>
        <taxon>Basidiomycota</taxon>
        <taxon>Agaricomycotina</taxon>
        <taxon>Agaricomycetes</taxon>
        <taxon>Agaricomycetidae</taxon>
        <taxon>Atheliales</taxon>
        <taxon>Atheliaceae</taxon>
        <taxon>Piloderma</taxon>
    </lineage>
</organism>